<name>A0ABS0U384_9GAMM</name>
<protein>
    <submittedName>
        <fullName evidence="1">Phytanoyl-CoA dioxygenase family protein</fullName>
    </submittedName>
</protein>
<dbReference type="GO" id="GO:0051213">
    <property type="term" value="F:dioxygenase activity"/>
    <property type="evidence" value="ECO:0007669"/>
    <property type="project" value="UniProtKB-KW"/>
</dbReference>
<proteinExistence type="predicted"/>
<dbReference type="Pfam" id="PF05721">
    <property type="entry name" value="PhyH"/>
    <property type="match status" value="1"/>
</dbReference>
<organism evidence="1 2">
    <name type="scientific">Xenorhabdus lircayensis</name>
    <dbReference type="NCBI Taxonomy" id="2763499"/>
    <lineage>
        <taxon>Bacteria</taxon>
        <taxon>Pseudomonadati</taxon>
        <taxon>Pseudomonadota</taxon>
        <taxon>Gammaproteobacteria</taxon>
        <taxon>Enterobacterales</taxon>
        <taxon>Morganellaceae</taxon>
        <taxon>Xenorhabdus</taxon>
    </lineage>
</organism>
<accession>A0ABS0U384</accession>
<dbReference type="Proteomes" id="UP000696184">
    <property type="component" value="Unassembled WGS sequence"/>
</dbReference>
<dbReference type="SUPFAM" id="SSF51197">
    <property type="entry name" value="Clavaminate synthase-like"/>
    <property type="match status" value="1"/>
</dbReference>
<dbReference type="EMBL" id="JACOII010000026">
    <property type="protein sequence ID" value="MBI6548351.1"/>
    <property type="molecule type" value="Genomic_DNA"/>
</dbReference>
<keyword evidence="1" id="KW-0560">Oxidoreductase</keyword>
<dbReference type="InterPro" id="IPR008775">
    <property type="entry name" value="Phytyl_CoA_dOase-like"/>
</dbReference>
<evidence type="ECO:0000313" key="1">
    <source>
        <dbReference type="EMBL" id="MBI6548351.1"/>
    </source>
</evidence>
<keyword evidence="1" id="KW-0223">Dioxygenase</keyword>
<comment type="caution">
    <text evidence="1">The sequence shown here is derived from an EMBL/GenBank/DDBJ whole genome shotgun (WGS) entry which is preliminary data.</text>
</comment>
<reference evidence="1 2" key="1">
    <citation type="submission" date="2020-08" db="EMBL/GenBank/DDBJ databases">
        <title>Description of Xenorhabdus lircayensis sp. nov., the symbiotic bacterium associated with the entomopathogenic nematode Steirnernema unicornum.</title>
        <authorList>
            <person name="Castaneda-Alvarez C."/>
            <person name="Prodan S."/>
            <person name="Zamorano A."/>
            <person name="San-Blas E."/>
            <person name="Aballay E."/>
        </authorList>
    </citation>
    <scope>NUCLEOTIDE SEQUENCE [LARGE SCALE GENOMIC DNA]</scope>
    <source>
        <strain evidence="1 2">VLS</strain>
    </source>
</reference>
<gene>
    <name evidence="1" type="ORF">H8A87_06345</name>
</gene>
<sequence>MIDDNDTSDGFQYVPSFHKVIDKWLAEQPEGCNSRFPDTAGMKIESIPLQAGEYFIFHSSLPHGNRPNVSNQLRLTQYFAVSRVLS</sequence>
<keyword evidence="2" id="KW-1185">Reference proteome</keyword>
<dbReference type="Gene3D" id="2.60.120.620">
    <property type="entry name" value="q2cbj1_9rhob like domain"/>
    <property type="match status" value="1"/>
</dbReference>
<evidence type="ECO:0000313" key="2">
    <source>
        <dbReference type="Proteomes" id="UP000696184"/>
    </source>
</evidence>